<dbReference type="Gene3D" id="3.30.40.10">
    <property type="entry name" value="Zinc/RING finger domain, C3HC4 (zinc finger)"/>
    <property type="match status" value="1"/>
</dbReference>
<dbReference type="GO" id="GO:0032266">
    <property type="term" value="F:phosphatidylinositol-3-phosphate binding"/>
    <property type="evidence" value="ECO:0007669"/>
    <property type="project" value="UniProtKB-ARBA"/>
</dbReference>
<dbReference type="InterPro" id="IPR000306">
    <property type="entry name" value="Znf_FYVE"/>
</dbReference>
<evidence type="ECO:0000256" key="1">
    <source>
        <dbReference type="ARBA" id="ARBA00022723"/>
    </source>
</evidence>
<keyword evidence="3" id="KW-0862">Zinc</keyword>
<evidence type="ECO:0000256" key="3">
    <source>
        <dbReference type="ARBA" id="ARBA00022833"/>
    </source>
</evidence>
<dbReference type="InterPro" id="IPR011011">
    <property type="entry name" value="Znf_FYVE_PHD"/>
</dbReference>
<feature type="compositionally biased region" description="Low complexity" evidence="5">
    <location>
        <begin position="124"/>
        <end position="150"/>
    </location>
</feature>
<sequence length="473" mass="49600">MSCIINPHKTPIDKDTLLVVKCHRMASPSSTPSTATTTPEDEGLFVKREVSNPKQARSVLSSFKSSPPLSTSTAKGNGNNSNNNVGSDTSPPLTINDSLRIQTPASTTTSAASSVEIGARFPFTNPSSTTTTTTTTAGGANTSSSGNNPSQKPAMIKSYSELHLATRSDSSGTNYATNSSSGTTTPSTAHPRPYQPARVILGPSLDVGARQGGPGQSGGHQKSPLPTALPLRTPRTATPSMSLPSSPTSRQTLTLRLPSPGPRQLHEPKTPLYTPAVLRRTGTMSSMHGQQPSSASSTGFDWIPSGEDGGDNGGSGSAPGSASISRSSSMGGIGDITRAHWVPDSARKGCAECDKPFGLFERRHHCRHCGDVFCAGDSRYLVNLDNEANFDITGTPQRACLPCATAYSQFRSKAHEVVPVTQDPEQLPDTLSSVGPEGQAINTMFMNNTNNDNDKSNSVVAGSVPPDWAWSTF</sequence>
<feature type="compositionally biased region" description="Low complexity" evidence="5">
    <location>
        <begin position="318"/>
        <end position="330"/>
    </location>
</feature>
<protein>
    <submittedName>
        <fullName evidence="7">ARAD1D24904p</fullName>
    </submittedName>
</protein>
<dbReference type="Pfam" id="PF01363">
    <property type="entry name" value="FYVE"/>
    <property type="match status" value="1"/>
</dbReference>
<evidence type="ECO:0000256" key="5">
    <source>
        <dbReference type="SAM" id="MobiDB-lite"/>
    </source>
</evidence>
<dbReference type="AlphaFoldDB" id="A0A060TFQ3"/>
<evidence type="ECO:0000256" key="4">
    <source>
        <dbReference type="PROSITE-ProRule" id="PRU00091"/>
    </source>
</evidence>
<feature type="domain" description="FYVE-type" evidence="6">
    <location>
        <begin position="344"/>
        <end position="408"/>
    </location>
</feature>
<name>A0A060TFQ3_BLAAD</name>
<dbReference type="PROSITE" id="PS50178">
    <property type="entry name" value="ZF_FYVE"/>
    <property type="match status" value="1"/>
</dbReference>
<organism evidence="7">
    <name type="scientific">Blastobotrys adeninivorans</name>
    <name type="common">Yeast</name>
    <name type="synonym">Arxula adeninivorans</name>
    <dbReference type="NCBI Taxonomy" id="409370"/>
    <lineage>
        <taxon>Eukaryota</taxon>
        <taxon>Fungi</taxon>
        <taxon>Dikarya</taxon>
        <taxon>Ascomycota</taxon>
        <taxon>Saccharomycotina</taxon>
        <taxon>Dipodascomycetes</taxon>
        <taxon>Dipodascales</taxon>
        <taxon>Trichomonascaceae</taxon>
        <taxon>Blastobotrys</taxon>
    </lineage>
</organism>
<feature type="compositionally biased region" description="Polar residues" evidence="5">
    <location>
        <begin position="91"/>
        <end position="104"/>
    </location>
</feature>
<dbReference type="InterPro" id="IPR017455">
    <property type="entry name" value="Znf_FYVE-rel"/>
</dbReference>
<accession>A0A060TFQ3</accession>
<feature type="compositionally biased region" description="Low complexity" evidence="5">
    <location>
        <begin position="219"/>
        <end position="249"/>
    </location>
</feature>
<feature type="region of interest" description="Disordered" evidence="5">
    <location>
        <begin position="48"/>
        <end position="153"/>
    </location>
</feature>
<evidence type="ECO:0000313" key="7">
    <source>
        <dbReference type="EMBL" id="CDP38016.1"/>
    </source>
</evidence>
<reference evidence="7" key="2">
    <citation type="submission" date="2014-06" db="EMBL/GenBank/DDBJ databases">
        <title>The complete genome of Blastobotrys (Arxula) adeninivorans LS3 - a yeast of biotechnological interest.</title>
        <authorList>
            <person name="Kunze G."/>
            <person name="Gaillardin C."/>
            <person name="Czernicka M."/>
            <person name="Durrens P."/>
            <person name="Martin T."/>
            <person name="Boer E."/>
            <person name="Gabaldon T."/>
            <person name="Cruz J."/>
            <person name="Talla E."/>
            <person name="Marck C."/>
            <person name="Goffeau A."/>
            <person name="Barbe V."/>
            <person name="Baret P."/>
            <person name="Baronian K."/>
            <person name="Beier S."/>
            <person name="Bleykasten C."/>
            <person name="Bode R."/>
            <person name="Casaregola S."/>
            <person name="Despons L."/>
            <person name="Fairhead C."/>
            <person name="Giersberg M."/>
            <person name="Gierski P."/>
            <person name="Hahnel U."/>
            <person name="Hartmann A."/>
            <person name="Jankowska D."/>
            <person name="Jubin C."/>
            <person name="Jung P."/>
            <person name="Lafontaine I."/>
            <person name="Leh-Louis V."/>
            <person name="Lemaire M."/>
            <person name="Marcet-Houben M."/>
            <person name="Mascher M."/>
            <person name="Morel G."/>
            <person name="Richard G.-F."/>
            <person name="Riechen J."/>
            <person name="Sacerdot C."/>
            <person name="Sarkar A."/>
            <person name="Savel G."/>
            <person name="Schacherer J."/>
            <person name="Sherman D."/>
            <person name="Straub M.-L."/>
            <person name="Stein N."/>
            <person name="Thierry A."/>
            <person name="Trautwein-Schult A."/>
            <person name="Westhof E."/>
            <person name="Worch S."/>
            <person name="Dujon B."/>
            <person name="Souciet J.-L."/>
            <person name="Wincker P."/>
            <person name="Scholz U."/>
            <person name="Neuveglise N."/>
        </authorList>
    </citation>
    <scope>NUCLEOTIDE SEQUENCE</scope>
    <source>
        <strain evidence="7">LS3</strain>
    </source>
</reference>
<dbReference type="EMBL" id="HG937694">
    <property type="protein sequence ID" value="CDP38016.1"/>
    <property type="molecule type" value="Genomic_DNA"/>
</dbReference>
<dbReference type="PANTHER" id="PTHR39490">
    <property type="entry name" value="ARRESTIN DOMAIN-CONTAINING PROTEIN D"/>
    <property type="match status" value="1"/>
</dbReference>
<feature type="compositionally biased region" description="Low complexity" evidence="5">
    <location>
        <begin position="177"/>
        <end position="188"/>
    </location>
</feature>
<dbReference type="InterPro" id="IPR052113">
    <property type="entry name" value="FYVE-type_Zinc_Finger"/>
</dbReference>
<feature type="compositionally biased region" description="Low complexity" evidence="5">
    <location>
        <begin position="58"/>
        <end position="90"/>
    </location>
</feature>
<reference evidence="7" key="1">
    <citation type="submission" date="2014-02" db="EMBL/GenBank/DDBJ databases">
        <authorList>
            <person name="Genoscope - CEA"/>
        </authorList>
    </citation>
    <scope>NUCLEOTIDE SEQUENCE</scope>
    <source>
        <strain evidence="7">LS3</strain>
    </source>
</reference>
<feature type="compositionally biased region" description="Polar residues" evidence="5">
    <location>
        <begin position="282"/>
        <end position="299"/>
    </location>
</feature>
<evidence type="ECO:0000259" key="6">
    <source>
        <dbReference type="PROSITE" id="PS50178"/>
    </source>
</evidence>
<feature type="compositionally biased region" description="Low complexity" evidence="5">
    <location>
        <begin position="105"/>
        <end position="114"/>
    </location>
</feature>
<dbReference type="SMART" id="SM00064">
    <property type="entry name" value="FYVE"/>
    <property type="match status" value="1"/>
</dbReference>
<keyword evidence="1" id="KW-0479">Metal-binding</keyword>
<dbReference type="InterPro" id="IPR013083">
    <property type="entry name" value="Znf_RING/FYVE/PHD"/>
</dbReference>
<dbReference type="CDD" id="cd15760">
    <property type="entry name" value="FYVE_scVPS27p_like"/>
    <property type="match status" value="1"/>
</dbReference>
<keyword evidence="2 4" id="KW-0863">Zinc-finger</keyword>
<evidence type="ECO:0000256" key="2">
    <source>
        <dbReference type="ARBA" id="ARBA00022771"/>
    </source>
</evidence>
<feature type="region of interest" description="Disordered" evidence="5">
    <location>
        <begin position="168"/>
        <end position="330"/>
    </location>
</feature>
<dbReference type="SUPFAM" id="SSF57903">
    <property type="entry name" value="FYVE/PHD zinc finger"/>
    <property type="match status" value="1"/>
</dbReference>
<proteinExistence type="predicted"/>
<dbReference type="GO" id="GO:0008270">
    <property type="term" value="F:zinc ion binding"/>
    <property type="evidence" value="ECO:0007669"/>
    <property type="project" value="UniProtKB-KW"/>
</dbReference>
<dbReference type="PANTHER" id="PTHR39490:SF8">
    <property type="entry name" value="ZINC FINGER FYVE DOMAIN-CONTAINING PROTEIN 21"/>
    <property type="match status" value="1"/>
</dbReference>
<gene>
    <name evidence="7" type="ORF">GNLVRS02_ARAD1D24904g</name>
</gene>